<gene>
    <name evidence="2" type="ORF">CLODIP_2_CD06211</name>
</gene>
<evidence type="ECO:0000256" key="1">
    <source>
        <dbReference type="SAM" id="Phobius"/>
    </source>
</evidence>
<protein>
    <submittedName>
        <fullName evidence="2">Uncharacterized protein</fullName>
    </submittedName>
</protein>
<dbReference type="EMBL" id="CADEPI010000278">
    <property type="protein sequence ID" value="CAB3382624.1"/>
    <property type="molecule type" value="Genomic_DNA"/>
</dbReference>
<keyword evidence="1" id="KW-0812">Transmembrane</keyword>
<reference evidence="2 3" key="1">
    <citation type="submission" date="2020-04" db="EMBL/GenBank/DDBJ databases">
        <authorList>
            <person name="Alioto T."/>
            <person name="Alioto T."/>
            <person name="Gomez Garrido J."/>
        </authorList>
    </citation>
    <scope>NUCLEOTIDE SEQUENCE [LARGE SCALE GENOMIC DNA]</scope>
</reference>
<keyword evidence="3" id="KW-1185">Reference proteome</keyword>
<sequence length="106" mass="12374">MHKSAPVSIRKLNFYEPYLFRERVVVLHGVVHNMVLFLLATSNIIWKTQKVVVNRPNTVAALSNQVRQPWPVLLTRQIPDDVPPRHKLLLPPHCNRKKIDHHLIPK</sequence>
<keyword evidence="1" id="KW-1133">Transmembrane helix</keyword>
<accession>A0A8S1DX16</accession>
<feature type="transmembrane region" description="Helical" evidence="1">
    <location>
        <begin position="25"/>
        <end position="46"/>
    </location>
</feature>
<organism evidence="2 3">
    <name type="scientific">Cloeon dipterum</name>
    <dbReference type="NCBI Taxonomy" id="197152"/>
    <lineage>
        <taxon>Eukaryota</taxon>
        <taxon>Metazoa</taxon>
        <taxon>Ecdysozoa</taxon>
        <taxon>Arthropoda</taxon>
        <taxon>Hexapoda</taxon>
        <taxon>Insecta</taxon>
        <taxon>Pterygota</taxon>
        <taxon>Palaeoptera</taxon>
        <taxon>Ephemeroptera</taxon>
        <taxon>Pisciforma</taxon>
        <taxon>Baetidae</taxon>
        <taxon>Cloeon</taxon>
    </lineage>
</organism>
<proteinExistence type="predicted"/>
<keyword evidence="1" id="KW-0472">Membrane</keyword>
<name>A0A8S1DX16_9INSE</name>
<comment type="caution">
    <text evidence="2">The sequence shown here is derived from an EMBL/GenBank/DDBJ whole genome shotgun (WGS) entry which is preliminary data.</text>
</comment>
<evidence type="ECO:0000313" key="3">
    <source>
        <dbReference type="Proteomes" id="UP000494165"/>
    </source>
</evidence>
<evidence type="ECO:0000313" key="2">
    <source>
        <dbReference type="EMBL" id="CAB3382624.1"/>
    </source>
</evidence>
<dbReference type="Proteomes" id="UP000494165">
    <property type="component" value="Unassembled WGS sequence"/>
</dbReference>
<dbReference type="AlphaFoldDB" id="A0A8S1DX16"/>